<accession>A0A172TW28</accession>
<name>A0A172TW28_9BACT</name>
<dbReference type="EMBL" id="CP011390">
    <property type="protein sequence ID" value="ANE51230.1"/>
    <property type="molecule type" value="Genomic_DNA"/>
</dbReference>
<dbReference type="Proteomes" id="UP000077177">
    <property type="component" value="Chromosome"/>
</dbReference>
<organism evidence="1 2">
    <name type="scientific">Flavisolibacter tropicus</name>
    <dbReference type="NCBI Taxonomy" id="1492898"/>
    <lineage>
        <taxon>Bacteria</taxon>
        <taxon>Pseudomonadati</taxon>
        <taxon>Bacteroidota</taxon>
        <taxon>Chitinophagia</taxon>
        <taxon>Chitinophagales</taxon>
        <taxon>Chitinophagaceae</taxon>
        <taxon>Flavisolibacter</taxon>
    </lineage>
</organism>
<dbReference type="KEGG" id="fla:SY85_12650"/>
<evidence type="ECO:0000313" key="1">
    <source>
        <dbReference type="EMBL" id="ANE51230.1"/>
    </source>
</evidence>
<proteinExistence type="predicted"/>
<dbReference type="OrthoDB" id="982713at2"/>
<keyword evidence="2" id="KW-1185">Reference proteome</keyword>
<sequence length="76" mass="8867">MNNYTPEDLLQYLYNEVDSVTRLDMEEALENDWTLREKLGVLKASHQRLNSLMEQPRTEAVLNVLKYATCTQKMGC</sequence>
<reference evidence="2" key="1">
    <citation type="submission" date="2015-01" db="EMBL/GenBank/DDBJ databases">
        <title>Flavisolibacter sp./LCS9/ whole genome sequencing.</title>
        <authorList>
            <person name="Kim M.K."/>
            <person name="Srinivasan S."/>
            <person name="Lee J.-J."/>
        </authorList>
    </citation>
    <scope>NUCLEOTIDE SEQUENCE [LARGE SCALE GENOMIC DNA]</scope>
    <source>
        <strain evidence="2">LCS9</strain>
    </source>
</reference>
<evidence type="ECO:0000313" key="2">
    <source>
        <dbReference type="Proteomes" id="UP000077177"/>
    </source>
</evidence>
<dbReference type="RefSeq" id="WP_066405029.1">
    <property type="nucleotide sequence ID" value="NZ_CP011390.1"/>
</dbReference>
<reference evidence="1 2" key="2">
    <citation type="journal article" date="2016" name="Int. J. Syst. Evol. Microbiol.">
        <title>Flavisolibacter tropicus sp. nov., isolated from tropical soil.</title>
        <authorList>
            <person name="Lee J.J."/>
            <person name="Kang M.S."/>
            <person name="Kim G.S."/>
            <person name="Lee C.S."/>
            <person name="Lim S."/>
            <person name="Lee J."/>
            <person name="Roh S.H."/>
            <person name="Kang H."/>
            <person name="Ha J.M."/>
            <person name="Bae S."/>
            <person name="Jung H.Y."/>
            <person name="Kim M.K."/>
        </authorList>
    </citation>
    <scope>NUCLEOTIDE SEQUENCE [LARGE SCALE GENOMIC DNA]</scope>
    <source>
        <strain evidence="1 2">LCS9</strain>
    </source>
</reference>
<protein>
    <submittedName>
        <fullName evidence="1">Uncharacterized protein</fullName>
    </submittedName>
</protein>
<dbReference type="AlphaFoldDB" id="A0A172TW28"/>
<dbReference type="STRING" id="1492898.SY85_12650"/>
<gene>
    <name evidence="1" type="ORF">SY85_12650</name>
</gene>